<dbReference type="EMBL" id="JBHUER010000003">
    <property type="protein sequence ID" value="MFD1702594.1"/>
    <property type="molecule type" value="Genomic_DNA"/>
</dbReference>
<dbReference type="PANTHER" id="PTHR35841:SF1">
    <property type="entry name" value="PHOSPHONATES-BINDING PERIPLASMIC PROTEIN"/>
    <property type="match status" value="1"/>
</dbReference>
<accession>A0ABW4K5U6</accession>
<organism evidence="1 2">
    <name type="scientific">Methylopila henanensis</name>
    <dbReference type="NCBI Taxonomy" id="873516"/>
    <lineage>
        <taxon>Bacteria</taxon>
        <taxon>Pseudomonadati</taxon>
        <taxon>Pseudomonadota</taxon>
        <taxon>Alphaproteobacteria</taxon>
        <taxon>Hyphomicrobiales</taxon>
        <taxon>Methylopilaceae</taxon>
        <taxon>Methylopila</taxon>
    </lineage>
</organism>
<sequence length="281" mass="29158">MMLASLPMYSGPEGAASAFWAAIRDGLRSRGIEGAPATLGDPADLSAHWRSPALLFSQTCGLPFSTELAGCVTLLAVPHYDAPGCEGPNYRSVIVARADDAADTLAGVVGRRAAVNAVGSHSGFSQLVTTLAPFARGAYPLSEMMVSGSHRASLSLVREGVADLAAIDCVTWALLVSNEPRAVSELKIVGRSPPSLGLPFVASSELPSQTIEALRSALADVMRHSAHEATRRALMLNGMSTPTQDAYAAHAESARFALSFMGHDAGPDDDLPVAAAFSSPS</sequence>
<evidence type="ECO:0000313" key="2">
    <source>
        <dbReference type="Proteomes" id="UP001597308"/>
    </source>
</evidence>
<keyword evidence="2" id="KW-1185">Reference proteome</keyword>
<reference evidence="2" key="1">
    <citation type="journal article" date="2019" name="Int. J. Syst. Evol. Microbiol.">
        <title>The Global Catalogue of Microorganisms (GCM) 10K type strain sequencing project: providing services to taxonomists for standard genome sequencing and annotation.</title>
        <authorList>
            <consortium name="The Broad Institute Genomics Platform"/>
            <consortium name="The Broad Institute Genome Sequencing Center for Infectious Disease"/>
            <person name="Wu L."/>
            <person name="Ma J."/>
        </authorList>
    </citation>
    <scope>NUCLEOTIDE SEQUENCE [LARGE SCALE GENOMIC DNA]</scope>
    <source>
        <strain evidence="2">KCTC 23707</strain>
    </source>
</reference>
<dbReference type="PANTHER" id="PTHR35841">
    <property type="entry name" value="PHOSPHONATES-BINDING PERIPLASMIC PROTEIN"/>
    <property type="match status" value="1"/>
</dbReference>
<evidence type="ECO:0000313" key="1">
    <source>
        <dbReference type="EMBL" id="MFD1702594.1"/>
    </source>
</evidence>
<name>A0ABW4K5U6_9HYPH</name>
<gene>
    <name evidence="1" type="ORF">ACFSCV_06205</name>
</gene>
<dbReference type="RefSeq" id="WP_378798031.1">
    <property type="nucleotide sequence ID" value="NZ_JBHUER010000003.1"/>
</dbReference>
<dbReference type="Proteomes" id="UP001597308">
    <property type="component" value="Unassembled WGS sequence"/>
</dbReference>
<dbReference type="SUPFAM" id="SSF53850">
    <property type="entry name" value="Periplasmic binding protein-like II"/>
    <property type="match status" value="1"/>
</dbReference>
<comment type="caution">
    <text evidence="1">The sequence shown here is derived from an EMBL/GenBank/DDBJ whole genome shotgun (WGS) entry which is preliminary data.</text>
</comment>
<proteinExistence type="predicted"/>
<dbReference type="Gene3D" id="3.40.190.10">
    <property type="entry name" value="Periplasmic binding protein-like II"/>
    <property type="match status" value="1"/>
</dbReference>
<dbReference type="Pfam" id="PF12974">
    <property type="entry name" value="Phosphonate-bd"/>
    <property type="match status" value="1"/>
</dbReference>
<protein>
    <submittedName>
        <fullName evidence="1">Phosphate/phosphite/phosphonate ABC transporter substrate-binding protein</fullName>
    </submittedName>
</protein>